<name>A0A7C5HI42_9CHLB</name>
<proteinExistence type="predicted"/>
<accession>A0A7C5HI42</accession>
<organism evidence="1">
    <name type="scientific">Chlorobaculum parvum</name>
    <dbReference type="NCBI Taxonomy" id="274539"/>
    <lineage>
        <taxon>Bacteria</taxon>
        <taxon>Pseudomonadati</taxon>
        <taxon>Chlorobiota</taxon>
        <taxon>Chlorobiia</taxon>
        <taxon>Chlorobiales</taxon>
        <taxon>Chlorobiaceae</taxon>
        <taxon>Chlorobaculum</taxon>
    </lineage>
</organism>
<sequence>MNNQPATVTKPKAIIAVRKRKDASGTGLSHYILIEKPAVKREVN</sequence>
<evidence type="ECO:0000313" key="1">
    <source>
        <dbReference type="EMBL" id="HHE31485.1"/>
    </source>
</evidence>
<gene>
    <name evidence="1" type="ORF">ENL07_02315</name>
</gene>
<comment type="caution">
    <text evidence="1">The sequence shown here is derived from an EMBL/GenBank/DDBJ whole genome shotgun (WGS) entry which is preliminary data.</text>
</comment>
<dbReference type="AlphaFoldDB" id="A0A7C5HI42"/>
<dbReference type="Proteomes" id="UP000886058">
    <property type="component" value="Unassembled WGS sequence"/>
</dbReference>
<dbReference type="EMBL" id="DRSQ01000053">
    <property type="protein sequence ID" value="HHE31485.1"/>
    <property type="molecule type" value="Genomic_DNA"/>
</dbReference>
<protein>
    <submittedName>
        <fullName evidence="1">Modified peptide CbpA</fullName>
    </submittedName>
</protein>
<reference evidence="1" key="1">
    <citation type="journal article" date="2020" name="mSystems">
        <title>Genome- and Community-Level Interaction Insights into Carbon Utilization and Element Cycling Functions of Hydrothermarchaeota in Hydrothermal Sediment.</title>
        <authorList>
            <person name="Zhou Z."/>
            <person name="Liu Y."/>
            <person name="Xu W."/>
            <person name="Pan J."/>
            <person name="Luo Z.H."/>
            <person name="Li M."/>
        </authorList>
    </citation>
    <scope>NUCLEOTIDE SEQUENCE [LARGE SCALE GENOMIC DNA]</scope>
    <source>
        <strain evidence="1">HyVt-633</strain>
    </source>
</reference>